<dbReference type="GO" id="GO:0047448">
    <property type="term" value="F:5-dehydro-4-deoxyglucarate dehydratase activity"/>
    <property type="evidence" value="ECO:0007669"/>
    <property type="project" value="UniProtKB-EC"/>
</dbReference>
<evidence type="ECO:0000313" key="4">
    <source>
        <dbReference type="EMBL" id="MDN0014431.1"/>
    </source>
</evidence>
<reference evidence="4" key="1">
    <citation type="submission" date="2023-06" db="EMBL/GenBank/DDBJ databases">
        <title>Two novel species of Acinetobacter isolated from motorbike repairing workshop in Vietnam.</title>
        <authorList>
            <person name="Le N.T.T."/>
        </authorList>
    </citation>
    <scope>NUCLEOTIDE SEQUENCE</scope>
    <source>
        <strain evidence="4">VNH17</strain>
    </source>
</reference>
<evidence type="ECO:0000256" key="3">
    <source>
        <dbReference type="PIRNR" id="PIRNR001365"/>
    </source>
</evidence>
<dbReference type="EC" id="4.3.3.7" evidence="4"/>
<dbReference type="SMART" id="SM01130">
    <property type="entry name" value="DHDPS"/>
    <property type="match status" value="1"/>
</dbReference>
<dbReference type="PIRSF" id="PIRSF001365">
    <property type="entry name" value="DHDPS"/>
    <property type="match status" value="1"/>
</dbReference>
<organism evidence="4 5">
    <name type="scientific">Acinetobacter thutiue</name>
    <dbReference type="NCBI Taxonomy" id="2998078"/>
    <lineage>
        <taxon>Bacteria</taxon>
        <taxon>Pseudomonadati</taxon>
        <taxon>Pseudomonadota</taxon>
        <taxon>Gammaproteobacteria</taxon>
        <taxon>Moraxellales</taxon>
        <taxon>Moraxellaceae</taxon>
        <taxon>Acinetobacter</taxon>
    </lineage>
</organism>
<dbReference type="PRINTS" id="PR00146">
    <property type="entry name" value="DHPICSNTHASE"/>
</dbReference>
<sequence>MKLNGIIAYPITPFKADGQEVDFDALSISLNALLENQCDAIAPLGSAGEGAYLSWQEWQQVAQKSIEVVNHRVPVILGISELTTAMAIQKAKKAEELGADVIMVIPVSYWKLTDQEVYEYYQQIAASTKLPIMVYNNPATSGIDMSPELIVKMFQNIDNICMVKDSTGDIQRMHKFHELSNGQLPFYNGCNPLALEAFCAGASGWCTVAPNLLGNLPSQLYQAVQDADLVQAKALFYRQLPLLRFVVQYGLPKTVKAGLNELGFAVGKPRSPVQEASATERQQLKALMKLAIAN</sequence>
<dbReference type="Gene3D" id="3.20.20.70">
    <property type="entry name" value="Aldolase class I"/>
    <property type="match status" value="1"/>
</dbReference>
<gene>
    <name evidence="4" type="ORF">QTA56_09310</name>
</gene>
<dbReference type="Proteomes" id="UP001168524">
    <property type="component" value="Unassembled WGS sequence"/>
</dbReference>
<dbReference type="SUPFAM" id="SSF51569">
    <property type="entry name" value="Aldolase"/>
    <property type="match status" value="1"/>
</dbReference>
<dbReference type="InterPro" id="IPR002220">
    <property type="entry name" value="DapA-like"/>
</dbReference>
<dbReference type="InterPro" id="IPR013785">
    <property type="entry name" value="Aldolase_TIM"/>
</dbReference>
<dbReference type="CDD" id="cd00408">
    <property type="entry name" value="DHDPS-like"/>
    <property type="match status" value="1"/>
</dbReference>
<comment type="caution">
    <text evidence="4">The sequence shown here is derived from an EMBL/GenBank/DDBJ whole genome shotgun (WGS) entry which is preliminary data.</text>
</comment>
<dbReference type="Pfam" id="PF00701">
    <property type="entry name" value="DHDPS"/>
    <property type="match status" value="1"/>
</dbReference>
<dbReference type="RefSeq" id="WP_267980696.1">
    <property type="nucleotide sequence ID" value="NZ_JAPQKF010000003.1"/>
</dbReference>
<evidence type="ECO:0000256" key="2">
    <source>
        <dbReference type="ARBA" id="ARBA00023239"/>
    </source>
</evidence>
<evidence type="ECO:0000256" key="1">
    <source>
        <dbReference type="ARBA" id="ARBA00007592"/>
    </source>
</evidence>
<proteinExistence type="inferred from homology"/>
<dbReference type="GO" id="GO:0008747">
    <property type="term" value="F:N-acetylneuraminate lyase activity"/>
    <property type="evidence" value="ECO:0007669"/>
    <property type="project" value="UniProtKB-EC"/>
</dbReference>
<keyword evidence="5" id="KW-1185">Reference proteome</keyword>
<dbReference type="EC" id="4.1.3.3" evidence="4"/>
<dbReference type="EC" id="4.2.1.41" evidence="4"/>
<dbReference type="GO" id="GO:0008840">
    <property type="term" value="F:4-hydroxy-tetrahydrodipicolinate synthase activity"/>
    <property type="evidence" value="ECO:0007669"/>
    <property type="project" value="UniProtKB-EC"/>
</dbReference>
<dbReference type="EMBL" id="JAUDZE010000003">
    <property type="protein sequence ID" value="MDN0014431.1"/>
    <property type="molecule type" value="Genomic_DNA"/>
</dbReference>
<protein>
    <submittedName>
        <fullName evidence="4">Dihydrodipicolinate synthase family protein</fullName>
        <ecNumber evidence="4">4.1.3.3</ecNumber>
        <ecNumber evidence="4">4.2.1.41</ecNumber>
        <ecNumber evidence="4">4.3.3.7</ecNumber>
    </submittedName>
</protein>
<name>A0ABT7WP32_9GAMM</name>
<dbReference type="PANTHER" id="PTHR12128:SF66">
    <property type="entry name" value="4-HYDROXY-2-OXOGLUTARATE ALDOLASE, MITOCHONDRIAL"/>
    <property type="match status" value="1"/>
</dbReference>
<keyword evidence="2 3" id="KW-0456">Lyase</keyword>
<dbReference type="PANTHER" id="PTHR12128">
    <property type="entry name" value="DIHYDRODIPICOLINATE SYNTHASE"/>
    <property type="match status" value="1"/>
</dbReference>
<accession>A0ABT7WP32</accession>
<evidence type="ECO:0000313" key="5">
    <source>
        <dbReference type="Proteomes" id="UP001168524"/>
    </source>
</evidence>
<comment type="similarity">
    <text evidence="1 3">Belongs to the DapA family.</text>
</comment>